<dbReference type="Pfam" id="PF08738">
    <property type="entry name" value="Gon7"/>
    <property type="match status" value="1"/>
</dbReference>
<evidence type="ECO:0000256" key="2">
    <source>
        <dbReference type="ARBA" id="ARBA00004574"/>
    </source>
</evidence>
<comment type="subcellular location">
    <subcellularLocation>
        <location evidence="2">Chromosome</location>
        <location evidence="2">Telomere</location>
    </subcellularLocation>
    <subcellularLocation>
        <location evidence="1">Nucleus</location>
    </subcellularLocation>
</comment>
<evidence type="ECO:0000256" key="9">
    <source>
        <dbReference type="ARBA" id="ARBA00023015"/>
    </source>
</evidence>
<evidence type="ECO:0000256" key="4">
    <source>
        <dbReference type="ARBA" id="ARBA00011534"/>
    </source>
</evidence>
<feature type="compositionally biased region" description="Basic and acidic residues" evidence="14">
    <location>
        <begin position="62"/>
        <end position="71"/>
    </location>
</feature>
<comment type="similarity">
    <text evidence="3">Belongs to the GON7 family.</text>
</comment>
<evidence type="ECO:0000256" key="13">
    <source>
        <dbReference type="ARBA" id="ARBA00025393"/>
    </source>
</evidence>
<evidence type="ECO:0000256" key="3">
    <source>
        <dbReference type="ARBA" id="ARBA00008529"/>
    </source>
</evidence>
<evidence type="ECO:0000256" key="12">
    <source>
        <dbReference type="ARBA" id="ARBA00023242"/>
    </source>
</evidence>
<feature type="region of interest" description="Disordered" evidence="14">
    <location>
        <begin position="61"/>
        <end position="99"/>
    </location>
</feature>
<keyword evidence="16" id="KW-1185">Reference proteome</keyword>
<feature type="compositionally biased region" description="Acidic residues" evidence="14">
    <location>
        <begin position="84"/>
        <end position="99"/>
    </location>
</feature>
<keyword evidence="8" id="KW-0779">Telomere</keyword>
<evidence type="ECO:0000313" key="16">
    <source>
        <dbReference type="Proteomes" id="UP000717696"/>
    </source>
</evidence>
<evidence type="ECO:0000256" key="11">
    <source>
        <dbReference type="ARBA" id="ARBA00023163"/>
    </source>
</evidence>
<evidence type="ECO:0000256" key="8">
    <source>
        <dbReference type="ARBA" id="ARBA00022895"/>
    </source>
</evidence>
<organism evidence="15 16">
    <name type="scientific">Dactylonectria estremocensis</name>
    <dbReference type="NCBI Taxonomy" id="1079267"/>
    <lineage>
        <taxon>Eukaryota</taxon>
        <taxon>Fungi</taxon>
        <taxon>Dikarya</taxon>
        <taxon>Ascomycota</taxon>
        <taxon>Pezizomycotina</taxon>
        <taxon>Sordariomycetes</taxon>
        <taxon>Hypocreomycetidae</taxon>
        <taxon>Hypocreales</taxon>
        <taxon>Nectriaceae</taxon>
        <taxon>Dactylonectria</taxon>
    </lineage>
</organism>
<name>A0A9P9F0C1_9HYPO</name>
<sequence length="99" mass="10717">MDMDMASNSLTASYTSSFSEPFAITRSLPALESPASVADKTSYLASLRSAVTEAQAQINKELTSRMEEDNARAAASKNGVVDDAKEEENYGEEVQEDED</sequence>
<dbReference type="InterPro" id="IPR014849">
    <property type="entry name" value="EKC/KEOPS_Gon7"/>
</dbReference>
<keyword evidence="10" id="KW-0010">Activator</keyword>
<dbReference type="GO" id="GO:0000781">
    <property type="term" value="C:chromosome, telomeric region"/>
    <property type="evidence" value="ECO:0007669"/>
    <property type="project" value="UniProtKB-SubCell"/>
</dbReference>
<evidence type="ECO:0000256" key="1">
    <source>
        <dbReference type="ARBA" id="ARBA00004123"/>
    </source>
</evidence>
<comment type="subunit">
    <text evidence="4">Component of the EKC/KEOPS complex composed of at least BUD32, CGI121, GON7, KAE1 and PCC1; the whole complex dimerizes.</text>
</comment>
<evidence type="ECO:0000256" key="14">
    <source>
        <dbReference type="SAM" id="MobiDB-lite"/>
    </source>
</evidence>
<dbReference type="OrthoDB" id="2288868at2759"/>
<dbReference type="GO" id="GO:0005634">
    <property type="term" value="C:nucleus"/>
    <property type="evidence" value="ECO:0007669"/>
    <property type="project" value="UniProtKB-SubCell"/>
</dbReference>
<dbReference type="EMBL" id="JAGMUU010000006">
    <property type="protein sequence ID" value="KAH7149776.1"/>
    <property type="molecule type" value="Genomic_DNA"/>
</dbReference>
<reference evidence="15" key="1">
    <citation type="journal article" date="2021" name="Nat. Commun.">
        <title>Genetic determinants of endophytism in the Arabidopsis root mycobiome.</title>
        <authorList>
            <person name="Mesny F."/>
            <person name="Miyauchi S."/>
            <person name="Thiergart T."/>
            <person name="Pickel B."/>
            <person name="Atanasova L."/>
            <person name="Karlsson M."/>
            <person name="Huettel B."/>
            <person name="Barry K.W."/>
            <person name="Haridas S."/>
            <person name="Chen C."/>
            <person name="Bauer D."/>
            <person name="Andreopoulos W."/>
            <person name="Pangilinan J."/>
            <person name="LaButti K."/>
            <person name="Riley R."/>
            <person name="Lipzen A."/>
            <person name="Clum A."/>
            <person name="Drula E."/>
            <person name="Henrissat B."/>
            <person name="Kohler A."/>
            <person name="Grigoriev I.V."/>
            <person name="Martin F.M."/>
            <person name="Hacquard S."/>
        </authorList>
    </citation>
    <scope>NUCLEOTIDE SEQUENCE</scope>
    <source>
        <strain evidence="15">MPI-CAGE-AT-0021</strain>
    </source>
</reference>
<keyword evidence="6" id="KW-0158">Chromosome</keyword>
<accession>A0A9P9F0C1</accession>
<comment type="function">
    <text evidence="13">Component of the EKC/KEOPS complex that is required for the formation of a threonylcarbamoyl group on adenosine at position 37 (t(6)A37) in tRNAs that read codons beginning with adenine. The complex is probably involved in the transfer of the threonylcarbamoyl moiety of threonylcarbamoyl-AMP (TC-AMP) to the N6 group of A37. GON7 likely plays a supporting role to the catalytic subunit KAE1 in the complex. The EKC/KEOPS complex also promotes both telomere uncapping and telomere elongation. The complex is required for efficient recruitment of transcriptional coactivators.</text>
</comment>
<evidence type="ECO:0000256" key="10">
    <source>
        <dbReference type="ARBA" id="ARBA00023159"/>
    </source>
</evidence>
<dbReference type="AlphaFoldDB" id="A0A9P9F0C1"/>
<comment type="caution">
    <text evidence="15">The sequence shown here is derived from an EMBL/GenBank/DDBJ whole genome shotgun (WGS) entry which is preliminary data.</text>
</comment>
<keyword evidence="7" id="KW-0819">tRNA processing</keyword>
<keyword evidence="12" id="KW-0539">Nucleus</keyword>
<evidence type="ECO:0000256" key="5">
    <source>
        <dbReference type="ARBA" id="ARBA00019746"/>
    </source>
</evidence>
<keyword evidence="11" id="KW-0804">Transcription</keyword>
<proteinExistence type="inferred from homology"/>
<evidence type="ECO:0000256" key="7">
    <source>
        <dbReference type="ARBA" id="ARBA00022694"/>
    </source>
</evidence>
<keyword evidence="9" id="KW-0805">Transcription regulation</keyword>
<evidence type="ECO:0000313" key="15">
    <source>
        <dbReference type="EMBL" id="KAH7149776.1"/>
    </source>
</evidence>
<dbReference type="GO" id="GO:0008033">
    <property type="term" value="P:tRNA processing"/>
    <property type="evidence" value="ECO:0007669"/>
    <property type="project" value="UniProtKB-KW"/>
</dbReference>
<dbReference type="Proteomes" id="UP000717696">
    <property type="component" value="Unassembled WGS sequence"/>
</dbReference>
<gene>
    <name evidence="15" type="ORF">B0J13DRAFT_620131</name>
</gene>
<protein>
    <recommendedName>
        <fullName evidence="5">EKC/KEOPS complex subunit GON7</fullName>
    </recommendedName>
</protein>
<evidence type="ECO:0000256" key="6">
    <source>
        <dbReference type="ARBA" id="ARBA00022454"/>
    </source>
</evidence>